<feature type="binding site" evidence="3">
    <location>
        <position position="196"/>
    </location>
    <ligand>
        <name>carboxy-S-adenosyl-L-methionine</name>
        <dbReference type="ChEBI" id="CHEBI:134278"/>
    </ligand>
</feature>
<feature type="binding site" evidence="3">
    <location>
        <position position="110"/>
    </location>
    <ligand>
        <name>carboxy-S-adenosyl-L-methionine</name>
        <dbReference type="ChEBI" id="CHEBI:134278"/>
    </ligand>
</feature>
<dbReference type="GO" id="GO:0016765">
    <property type="term" value="F:transferase activity, transferring alkyl or aryl (other than methyl) groups"/>
    <property type="evidence" value="ECO:0007669"/>
    <property type="project" value="UniProtKB-UniRule"/>
</dbReference>
<dbReference type="InterPro" id="IPR010017">
    <property type="entry name" value="CmoB"/>
</dbReference>
<evidence type="ECO:0000256" key="2">
    <source>
        <dbReference type="ARBA" id="ARBA00022694"/>
    </source>
</evidence>
<dbReference type="HAMAP" id="MF_01590">
    <property type="entry name" value="tRNA_carboxymethyltr_CmoB"/>
    <property type="match status" value="1"/>
</dbReference>
<sequence>MSQFNNFYQLISNTPLNHWLKTLPEQLNKWEKNFNKNKLNQWFNTIEKIPILTPTRLDLLHGVKADCNPPLSTNQKIWIESLLRKLMPWRKGPFSLYGINIDTEWQSDWKWKRVTPHIKPLIGRLILDVGCGSGYYLWRMIGAHASLVIGIDPMKLFYCQFESIYKLLGNNQRVYFLPLNIEQLPALNAFDTVFSMGVLYHCRFPLNHLLQLKNQLISGGELVLETLLIKDDNLKLLVPFKRYAQMKNVYYIPSATVLIDWLKKSGFINIRQVDISTTSIDEQRRTTWMTSKSLSDFLNPEDPNLTVENYPAPLRSVFLAEKP</sequence>
<comment type="similarity">
    <text evidence="3">Belongs to the class I-like SAM-binding methyltransferase superfamily. CmoB family.</text>
</comment>
<evidence type="ECO:0000256" key="1">
    <source>
        <dbReference type="ARBA" id="ARBA00022679"/>
    </source>
</evidence>
<accession>A0A143WQV9</accession>
<keyword evidence="1 3" id="KW-0808">Transferase</keyword>
<dbReference type="STRING" id="1070130.FVIR_GE00173"/>
<feature type="binding site" evidence="3">
    <location>
        <position position="105"/>
    </location>
    <ligand>
        <name>carboxy-S-adenosyl-L-methionine</name>
        <dbReference type="ChEBI" id="CHEBI:134278"/>
    </ligand>
</feature>
<keyword evidence="2 3" id="KW-0819">tRNA processing</keyword>
<dbReference type="GO" id="GO:0008168">
    <property type="term" value="F:methyltransferase activity"/>
    <property type="evidence" value="ECO:0007669"/>
    <property type="project" value="UniProtKB-KW"/>
</dbReference>
<organism evidence="4 5">
    <name type="scientific">Candidatus Gullanella endobia</name>
    <dbReference type="NCBI Taxonomy" id="1070130"/>
    <lineage>
        <taxon>Bacteria</taxon>
        <taxon>Pseudomonadati</taxon>
        <taxon>Pseudomonadota</taxon>
        <taxon>Gammaproteobacteria</taxon>
        <taxon>Enterobacterales</taxon>
        <taxon>Enterobacteriaceae</taxon>
        <taxon>Candidatus Gullanella</taxon>
    </lineage>
</organism>
<feature type="binding site" evidence="3">
    <location>
        <position position="91"/>
    </location>
    <ligand>
        <name>carboxy-S-adenosyl-L-methionine</name>
        <dbReference type="ChEBI" id="CHEBI:134278"/>
    </ligand>
</feature>
<name>A0A143WQV9_9ENTR</name>
<dbReference type="SUPFAM" id="SSF53335">
    <property type="entry name" value="S-adenosyl-L-methionine-dependent methyltransferases"/>
    <property type="match status" value="1"/>
</dbReference>
<proteinExistence type="inferred from homology"/>
<keyword evidence="5" id="KW-1185">Reference proteome</keyword>
<dbReference type="RefSeq" id="WP_067497735.1">
    <property type="nucleotide sequence ID" value="NZ_LN999832.1"/>
</dbReference>
<feature type="binding site" evidence="3">
    <location>
        <begin position="181"/>
        <end position="182"/>
    </location>
    <ligand>
        <name>carboxy-S-adenosyl-L-methionine</name>
        <dbReference type="ChEBI" id="CHEBI:134278"/>
    </ligand>
</feature>
<keyword evidence="4" id="KW-0489">Methyltransferase</keyword>
<dbReference type="CDD" id="cd02440">
    <property type="entry name" value="AdoMet_MTases"/>
    <property type="match status" value="1"/>
</dbReference>
<evidence type="ECO:0000256" key="3">
    <source>
        <dbReference type="HAMAP-Rule" id="MF_01590"/>
    </source>
</evidence>
<reference evidence="5" key="1">
    <citation type="submission" date="2016-01" db="EMBL/GenBank/DDBJ databases">
        <authorList>
            <person name="Husnik F."/>
        </authorList>
    </citation>
    <scope>NUCLEOTIDE SEQUENCE [LARGE SCALE GENOMIC DNA]</scope>
</reference>
<dbReference type="InterPro" id="IPR029063">
    <property type="entry name" value="SAM-dependent_MTases_sf"/>
</dbReference>
<dbReference type="PATRIC" id="fig|1070130.3.peg.273"/>
<feature type="binding site" evidence="3">
    <location>
        <position position="130"/>
    </location>
    <ligand>
        <name>carboxy-S-adenosyl-L-methionine</name>
        <dbReference type="ChEBI" id="CHEBI:134278"/>
    </ligand>
</feature>
<dbReference type="Proteomes" id="UP000095665">
    <property type="component" value="Chromosome I"/>
</dbReference>
<dbReference type="KEGG" id="ged:FVIR_GE00173"/>
<comment type="catalytic activity">
    <reaction evidence="3">
        <text>carboxy-S-adenosyl-L-methionine + 5-hydroxyuridine(34) in tRNA = 5-carboxymethoxyuridine(34) in tRNA + S-adenosyl-L-homocysteine + H(+)</text>
        <dbReference type="Rhea" id="RHEA:52848"/>
        <dbReference type="Rhea" id="RHEA-COMP:13381"/>
        <dbReference type="Rhea" id="RHEA-COMP:13383"/>
        <dbReference type="ChEBI" id="CHEBI:15378"/>
        <dbReference type="ChEBI" id="CHEBI:57856"/>
        <dbReference type="ChEBI" id="CHEBI:134278"/>
        <dbReference type="ChEBI" id="CHEBI:136877"/>
        <dbReference type="ChEBI" id="CHEBI:136879"/>
    </reaction>
</comment>
<protein>
    <recommendedName>
        <fullName evidence="3">tRNA U34 carboxymethyltransferase</fullName>
        <ecNumber evidence="3">2.5.1.-</ecNumber>
    </recommendedName>
</protein>
<comment type="caution">
    <text evidence="3">Lacks conserved residue(s) required for the propagation of feature annotation.</text>
</comment>
<dbReference type="GO" id="GO:0002098">
    <property type="term" value="P:tRNA wobble uridine modification"/>
    <property type="evidence" value="ECO:0007669"/>
    <property type="project" value="InterPro"/>
</dbReference>
<dbReference type="AlphaFoldDB" id="A0A143WQV9"/>
<dbReference type="EMBL" id="LN999832">
    <property type="protein sequence ID" value="CUX96001.1"/>
    <property type="molecule type" value="Genomic_DNA"/>
</dbReference>
<dbReference type="NCBIfam" id="NF011650">
    <property type="entry name" value="PRK15068.1"/>
    <property type="match status" value="1"/>
</dbReference>
<comment type="subunit">
    <text evidence="3">Homotetramer.</text>
</comment>
<feature type="binding site" evidence="3">
    <location>
        <position position="200"/>
    </location>
    <ligand>
        <name>carboxy-S-adenosyl-L-methionine</name>
        <dbReference type="ChEBI" id="CHEBI:134278"/>
    </ligand>
</feature>
<evidence type="ECO:0000313" key="5">
    <source>
        <dbReference type="Proteomes" id="UP000095665"/>
    </source>
</evidence>
<dbReference type="Pfam" id="PF08003">
    <property type="entry name" value="Methyltransf_9"/>
    <property type="match status" value="1"/>
</dbReference>
<dbReference type="InterPro" id="IPR027555">
    <property type="entry name" value="Mo5U34_MeTrfas-like"/>
</dbReference>
<dbReference type="EC" id="2.5.1.-" evidence="3"/>
<dbReference type="Gene3D" id="3.40.50.150">
    <property type="entry name" value="Vaccinia Virus protein VP39"/>
    <property type="match status" value="1"/>
</dbReference>
<dbReference type="OrthoDB" id="9773188at2"/>
<comment type="function">
    <text evidence="3">Catalyzes carboxymethyl transfer from carboxy-S-adenosyl-L-methionine (Cx-SAM) to 5-hydroxyuridine (ho5U) to form 5-carboxymethoxyuridine (cmo5U) at position 34 in tRNAs.</text>
</comment>
<evidence type="ECO:0000313" key="4">
    <source>
        <dbReference type="EMBL" id="CUX96001.1"/>
    </source>
</evidence>
<dbReference type="NCBIfam" id="TIGR00452">
    <property type="entry name" value="tRNA 5-methoxyuridine(34)/uridine 5-oxyacetic acid(34) synthase CmoB"/>
    <property type="match status" value="1"/>
</dbReference>
<dbReference type="GO" id="GO:0032259">
    <property type="term" value="P:methylation"/>
    <property type="evidence" value="ECO:0007669"/>
    <property type="project" value="UniProtKB-KW"/>
</dbReference>
<feature type="binding site" evidence="3">
    <location>
        <position position="315"/>
    </location>
    <ligand>
        <name>carboxy-S-adenosyl-L-methionine</name>
        <dbReference type="ChEBI" id="CHEBI:134278"/>
    </ligand>
</feature>
<gene>
    <name evidence="3 4" type="primary">cmoB</name>
    <name evidence="4" type="ORF">FVIR_GE00173</name>
</gene>